<sequence length="284" mass="30943">MNNKNVRLADGRNLSFAEYGPETGKAVIAFHCIPGSRLEQVGDSALLTALNIRLVVVDRPGYGHSDFQEHRTLLDWPDDISQLADALSLDRFSILGFSGGGAHAAACAFRIPQRLNHVALIGSTAPFDAPEVLDDMLPANRDLFELAAADYRQIEQQLAPVATTPEAVLGLLEAPAPAPDKAIFAGEPFRSMYIANLAESIRQGLKGFAYDMSLIARPWGFDVREIKAKVSLWHGGKDINTPLAMGRYLADTIPQCQAHFLPDEGHWLMFAHGKEILQSLAGES</sequence>
<keyword evidence="3" id="KW-1185">Reference proteome</keyword>
<proteinExistence type="predicted"/>
<evidence type="ECO:0000313" key="2">
    <source>
        <dbReference type="EMBL" id="EMP54375.1"/>
    </source>
</evidence>
<accession>M7CQL5</accession>
<keyword evidence="2" id="KW-0378">Hydrolase</keyword>
<organism evidence="2 3">
    <name type="scientific">Marinobacter santoriniensis NKSG1</name>
    <dbReference type="NCBI Taxonomy" id="1288826"/>
    <lineage>
        <taxon>Bacteria</taxon>
        <taxon>Pseudomonadati</taxon>
        <taxon>Pseudomonadota</taxon>
        <taxon>Gammaproteobacteria</taxon>
        <taxon>Pseudomonadales</taxon>
        <taxon>Marinobacteraceae</taxon>
        <taxon>Marinobacter</taxon>
    </lineage>
</organism>
<dbReference type="SUPFAM" id="SSF53474">
    <property type="entry name" value="alpha/beta-Hydrolases"/>
    <property type="match status" value="1"/>
</dbReference>
<name>M7CQL5_9GAMM</name>
<dbReference type="EMBL" id="APAT01000024">
    <property type="protein sequence ID" value="EMP54375.1"/>
    <property type="molecule type" value="Genomic_DNA"/>
</dbReference>
<evidence type="ECO:0000313" key="3">
    <source>
        <dbReference type="Proteomes" id="UP000011960"/>
    </source>
</evidence>
<dbReference type="Pfam" id="PF00561">
    <property type="entry name" value="Abhydrolase_1"/>
    <property type="match status" value="1"/>
</dbReference>
<dbReference type="InterPro" id="IPR029058">
    <property type="entry name" value="AB_hydrolase_fold"/>
</dbReference>
<dbReference type="STRING" id="1288826.MSNKSG1_16631"/>
<dbReference type="RefSeq" id="WP_008940451.1">
    <property type="nucleotide sequence ID" value="NZ_APAT01000024.1"/>
</dbReference>
<dbReference type="PRINTS" id="PR00111">
    <property type="entry name" value="ABHYDROLASE"/>
</dbReference>
<dbReference type="PATRIC" id="fig|1288826.3.peg.3309"/>
<dbReference type="Gene3D" id="3.40.50.1820">
    <property type="entry name" value="alpha/beta hydrolase"/>
    <property type="match status" value="1"/>
</dbReference>
<dbReference type="InterPro" id="IPR000073">
    <property type="entry name" value="AB_hydrolase_1"/>
</dbReference>
<dbReference type="OrthoDB" id="9779853at2"/>
<evidence type="ECO:0000259" key="1">
    <source>
        <dbReference type="Pfam" id="PF00561"/>
    </source>
</evidence>
<dbReference type="eggNOG" id="COG0596">
    <property type="taxonomic scope" value="Bacteria"/>
</dbReference>
<dbReference type="Proteomes" id="UP000011960">
    <property type="component" value="Unassembled WGS sequence"/>
</dbReference>
<dbReference type="AlphaFoldDB" id="M7CQL5"/>
<gene>
    <name evidence="2" type="ORF">MSNKSG1_16631</name>
</gene>
<comment type="caution">
    <text evidence="2">The sequence shown here is derived from an EMBL/GenBank/DDBJ whole genome shotgun (WGS) entry which is preliminary data.</text>
</comment>
<dbReference type="PANTHER" id="PTHR45763">
    <property type="entry name" value="HYDROLASE, ALPHA/BETA FOLD FAMILY PROTEIN, EXPRESSED-RELATED"/>
    <property type="match status" value="1"/>
</dbReference>
<reference evidence="2 3" key="1">
    <citation type="journal article" date="2013" name="Genome Announc.">
        <title>Genome Sequence of Hydrothermal Arsenic-Respiring Bacterium Marinobacter santoriniensis NKSG1T.</title>
        <authorList>
            <person name="Handley K.M."/>
            <person name="Upton M."/>
            <person name="Beatson S.A."/>
            <person name="Hery M."/>
            <person name="Lloyd J.R."/>
        </authorList>
    </citation>
    <scope>NUCLEOTIDE SEQUENCE [LARGE SCALE GENOMIC DNA]</scope>
    <source>
        <strain evidence="2 3">NKSG1</strain>
    </source>
</reference>
<dbReference type="PANTHER" id="PTHR45763:SF46">
    <property type="entry name" value="AB HYDROLASE-1 DOMAIN-CONTAINING PROTEIN"/>
    <property type="match status" value="1"/>
</dbReference>
<dbReference type="GO" id="GO:0016787">
    <property type="term" value="F:hydrolase activity"/>
    <property type="evidence" value="ECO:0007669"/>
    <property type="project" value="UniProtKB-KW"/>
</dbReference>
<protein>
    <submittedName>
        <fullName evidence="2">Alpha/beta hydrolase</fullName>
    </submittedName>
</protein>
<feature type="domain" description="AB hydrolase-1" evidence="1">
    <location>
        <begin position="26"/>
        <end position="270"/>
    </location>
</feature>